<accession>A0A4Y2ET83</accession>
<gene>
    <name evidence="1" type="ORF">AVEN_239794_1</name>
</gene>
<proteinExistence type="predicted"/>
<dbReference type="PANTHER" id="PTHR46409">
    <property type="entry name" value="HTH PSQ-TYPE DOMAIN-CONTAINING PROTEIN"/>
    <property type="match status" value="1"/>
</dbReference>
<dbReference type="PANTHER" id="PTHR46409:SF1">
    <property type="entry name" value="HTH PSQ-TYPE DOMAIN-CONTAINING PROTEIN"/>
    <property type="match status" value="1"/>
</dbReference>
<evidence type="ECO:0000313" key="1">
    <source>
        <dbReference type="EMBL" id="GBM32403.1"/>
    </source>
</evidence>
<organism evidence="1 2">
    <name type="scientific">Araneus ventricosus</name>
    <name type="common">Orbweaver spider</name>
    <name type="synonym">Epeira ventricosa</name>
    <dbReference type="NCBI Taxonomy" id="182803"/>
    <lineage>
        <taxon>Eukaryota</taxon>
        <taxon>Metazoa</taxon>
        <taxon>Ecdysozoa</taxon>
        <taxon>Arthropoda</taxon>
        <taxon>Chelicerata</taxon>
        <taxon>Arachnida</taxon>
        <taxon>Araneae</taxon>
        <taxon>Araneomorphae</taxon>
        <taxon>Entelegynae</taxon>
        <taxon>Araneoidea</taxon>
        <taxon>Araneidae</taxon>
        <taxon>Araneus</taxon>
    </lineage>
</organism>
<dbReference type="Proteomes" id="UP000499080">
    <property type="component" value="Unassembled WGS sequence"/>
</dbReference>
<evidence type="ECO:0000313" key="2">
    <source>
        <dbReference type="Proteomes" id="UP000499080"/>
    </source>
</evidence>
<dbReference type="EMBL" id="BGPR01000707">
    <property type="protein sequence ID" value="GBM32403.1"/>
    <property type="molecule type" value="Genomic_DNA"/>
</dbReference>
<name>A0A4Y2ET83_ARAVE</name>
<dbReference type="AlphaFoldDB" id="A0A4Y2ET83"/>
<keyword evidence="2" id="KW-1185">Reference proteome</keyword>
<reference evidence="1 2" key="1">
    <citation type="journal article" date="2019" name="Sci. Rep.">
        <title>Orb-weaving spider Araneus ventricosus genome elucidates the spidroin gene catalogue.</title>
        <authorList>
            <person name="Kono N."/>
            <person name="Nakamura H."/>
            <person name="Ohtoshi R."/>
            <person name="Moran D.A.P."/>
            <person name="Shinohara A."/>
            <person name="Yoshida Y."/>
            <person name="Fujiwara M."/>
            <person name="Mori M."/>
            <person name="Tomita M."/>
            <person name="Arakawa K."/>
        </authorList>
    </citation>
    <scope>NUCLEOTIDE SEQUENCE [LARGE SCALE GENOMIC DNA]</scope>
</reference>
<comment type="caution">
    <text evidence="1">The sequence shown here is derived from an EMBL/GenBank/DDBJ whole genome shotgun (WGS) entry which is preliminary data.</text>
</comment>
<protein>
    <submittedName>
        <fullName evidence="1">Uncharacterized protein</fullName>
    </submittedName>
</protein>
<sequence length="134" mass="15649">MLLAMLTDERYPLARRYIRTLAAQRTIIAREIGPDNNCVRIFVIPAVNFRVTDCADLIYWKACNATPPTVFRHISCHELLKIIQDDGRLWDFIKFSPHAQAVERIVKLVTEASRKRVGWIYHSYLRIHKTNVTI</sequence>